<dbReference type="SUPFAM" id="SSF53474">
    <property type="entry name" value="alpha/beta-Hydrolases"/>
    <property type="match status" value="1"/>
</dbReference>
<organism evidence="3 4">
    <name type="scientific">Echinostoma caproni</name>
    <dbReference type="NCBI Taxonomy" id="27848"/>
    <lineage>
        <taxon>Eukaryota</taxon>
        <taxon>Metazoa</taxon>
        <taxon>Spiralia</taxon>
        <taxon>Lophotrochozoa</taxon>
        <taxon>Platyhelminthes</taxon>
        <taxon>Trematoda</taxon>
        <taxon>Digenea</taxon>
        <taxon>Plagiorchiida</taxon>
        <taxon>Echinostomata</taxon>
        <taxon>Echinostomatoidea</taxon>
        <taxon>Echinostomatidae</taxon>
        <taxon>Echinostoma</taxon>
    </lineage>
</organism>
<comment type="similarity">
    <text evidence="1">Belongs to the type-B carboxylesterase/lipase family.</text>
</comment>
<protein>
    <recommendedName>
        <fullName evidence="2">Carboxylesterase type B domain-containing protein</fullName>
    </recommendedName>
</protein>
<dbReference type="InterPro" id="IPR029058">
    <property type="entry name" value="AB_hydrolase_fold"/>
</dbReference>
<sequence length="341" mass="37987">MQVWRGVPYARPPTRENNLRFRRPVPLTQTSTKYDATYFRTPCAQPDAGLTPDSFDWTKSPHEWAKRVPLRQTEGGWDAESEDCLYMNIYTLNETTPSDGARHSNARKKLPVLVIFDGMDHLTGTGNRYPGHALVQLGLVVVFVNYRLGPFGYLATEVHSDGDWNKDDSPDVARGNYGLWDQLMALEFIQNNIHLWLGDRNQVTVLGHGSGAADVALHMLSKHSGLRQPPLFHRAMLLSGADQMEGGFVRDRDESVAYSVKLAQQLAPQPLRYRLQSRDLSVRSGSRFVTSGQRVGGQACVRVGECVVVCLSRLCSVGCSPGTGLRRLLLIVRAVRLGPCR</sequence>
<dbReference type="InterPro" id="IPR051093">
    <property type="entry name" value="Neuroligin/BSAL"/>
</dbReference>
<dbReference type="EMBL" id="UZAN01055228">
    <property type="protein sequence ID" value="VDP90768.1"/>
    <property type="molecule type" value="Genomic_DNA"/>
</dbReference>
<accession>A0A3P8I4B0</accession>
<evidence type="ECO:0000259" key="2">
    <source>
        <dbReference type="Pfam" id="PF00135"/>
    </source>
</evidence>
<gene>
    <name evidence="3" type="ORF">ECPE_LOCUS13496</name>
</gene>
<evidence type="ECO:0000256" key="1">
    <source>
        <dbReference type="ARBA" id="ARBA00005964"/>
    </source>
</evidence>
<dbReference type="Gene3D" id="3.40.50.1820">
    <property type="entry name" value="alpha/beta hydrolase"/>
    <property type="match status" value="1"/>
</dbReference>
<reference evidence="3 4" key="1">
    <citation type="submission" date="2018-11" db="EMBL/GenBank/DDBJ databases">
        <authorList>
            <consortium name="Pathogen Informatics"/>
        </authorList>
    </citation>
    <scope>NUCLEOTIDE SEQUENCE [LARGE SCALE GENOMIC DNA]</scope>
    <source>
        <strain evidence="3 4">Egypt</strain>
    </source>
</reference>
<name>A0A3P8I4B0_9TREM</name>
<keyword evidence="4" id="KW-1185">Reference proteome</keyword>
<dbReference type="AlphaFoldDB" id="A0A3P8I4B0"/>
<dbReference type="Pfam" id="PF00135">
    <property type="entry name" value="COesterase"/>
    <property type="match status" value="1"/>
</dbReference>
<feature type="domain" description="Carboxylesterase type B" evidence="2">
    <location>
        <begin position="2"/>
        <end position="246"/>
    </location>
</feature>
<dbReference type="Proteomes" id="UP000272942">
    <property type="component" value="Unassembled WGS sequence"/>
</dbReference>
<evidence type="ECO:0000313" key="4">
    <source>
        <dbReference type="Proteomes" id="UP000272942"/>
    </source>
</evidence>
<evidence type="ECO:0000313" key="3">
    <source>
        <dbReference type="EMBL" id="VDP90768.1"/>
    </source>
</evidence>
<dbReference type="OrthoDB" id="408631at2759"/>
<proteinExistence type="inferred from homology"/>
<dbReference type="InterPro" id="IPR002018">
    <property type="entry name" value="CarbesteraseB"/>
</dbReference>
<dbReference type="PANTHER" id="PTHR43903">
    <property type="entry name" value="NEUROLIGIN"/>
    <property type="match status" value="1"/>
</dbReference>